<evidence type="ECO:0000259" key="2">
    <source>
        <dbReference type="Pfam" id="PF13193"/>
    </source>
</evidence>
<evidence type="ECO:0000313" key="4">
    <source>
        <dbReference type="Proteomes" id="UP000004699"/>
    </source>
</evidence>
<dbReference type="PROSITE" id="PS00455">
    <property type="entry name" value="AMP_BINDING"/>
    <property type="match status" value="1"/>
</dbReference>
<dbReference type="PANTHER" id="PTHR43767:SF1">
    <property type="entry name" value="NONRIBOSOMAL PEPTIDE SYNTHASE PES1 (EUROFUNG)-RELATED"/>
    <property type="match status" value="1"/>
</dbReference>
<dbReference type="eggNOG" id="COG0318">
    <property type="taxonomic scope" value="Bacteria"/>
</dbReference>
<dbReference type="HOGENOM" id="CLU_000022_59_0_6"/>
<dbReference type="AlphaFoldDB" id="B8KS29"/>
<dbReference type="SUPFAM" id="SSF56801">
    <property type="entry name" value="Acetyl-CoA synthetase-like"/>
    <property type="match status" value="1"/>
</dbReference>
<organism evidence="3 4">
    <name type="scientific">Luminiphilus syltensis NOR5-1B</name>
    <dbReference type="NCBI Taxonomy" id="565045"/>
    <lineage>
        <taxon>Bacteria</taxon>
        <taxon>Pseudomonadati</taxon>
        <taxon>Pseudomonadota</taxon>
        <taxon>Gammaproteobacteria</taxon>
        <taxon>Cellvibrionales</taxon>
        <taxon>Halieaceae</taxon>
        <taxon>Luminiphilus</taxon>
    </lineage>
</organism>
<dbReference type="InterPro" id="IPR025110">
    <property type="entry name" value="AMP-bd_C"/>
</dbReference>
<feature type="domain" description="AMP-binding enzyme C-terminal" evidence="2">
    <location>
        <begin position="434"/>
        <end position="512"/>
    </location>
</feature>
<dbReference type="Gene3D" id="3.30.300.30">
    <property type="match status" value="1"/>
</dbReference>
<feature type="domain" description="AMP-dependent synthetase/ligase" evidence="1">
    <location>
        <begin position="32"/>
        <end position="384"/>
    </location>
</feature>
<dbReference type="RefSeq" id="WP_009021148.1">
    <property type="nucleotide sequence ID" value="NZ_DS999411.1"/>
</dbReference>
<proteinExistence type="predicted"/>
<dbReference type="Proteomes" id="UP000004699">
    <property type="component" value="Unassembled WGS sequence"/>
</dbReference>
<dbReference type="EMBL" id="DS999411">
    <property type="protein sequence ID" value="EED36404.1"/>
    <property type="molecule type" value="Genomic_DNA"/>
</dbReference>
<dbReference type="PANTHER" id="PTHR43767">
    <property type="entry name" value="LONG-CHAIN-FATTY-ACID--COA LIGASE"/>
    <property type="match status" value="1"/>
</dbReference>
<gene>
    <name evidence="3" type="ORF">NOR51B_2355</name>
</gene>
<keyword evidence="4" id="KW-1185">Reference proteome</keyword>
<evidence type="ECO:0000313" key="3">
    <source>
        <dbReference type="EMBL" id="EED36404.1"/>
    </source>
</evidence>
<dbReference type="InterPro" id="IPR045851">
    <property type="entry name" value="AMP-bd_C_sf"/>
</dbReference>
<accession>B8KS29</accession>
<dbReference type="Gene3D" id="3.40.50.12780">
    <property type="entry name" value="N-terminal domain of ligase-like"/>
    <property type="match status" value="1"/>
</dbReference>
<keyword evidence="3" id="KW-0436">Ligase</keyword>
<dbReference type="Pfam" id="PF00501">
    <property type="entry name" value="AMP-binding"/>
    <property type="match status" value="1"/>
</dbReference>
<reference evidence="4" key="1">
    <citation type="journal article" date="2013" name="BMC Microbiol.">
        <title>Taxonomy and evolution of bacteriochlorophyll a-containing members of the OM60/NOR5 clade of marine gammaproteobacteria: description of Luminiphilus syltensis gen. nov., sp. nov., reclassification of Haliea rubra as Pseudohaliea rubra gen. nov., comb. nov., and emendation of Chromatocurvus halotolerans.</title>
        <authorList>
            <person name="Spring S."/>
            <person name="Riedel T."/>
            <person name="Sproer C."/>
            <person name="Yan S."/>
            <person name="Harder J."/>
            <person name="Fuchs B.M."/>
        </authorList>
    </citation>
    <scope>NUCLEOTIDE SEQUENCE [LARGE SCALE GENOMIC DNA]</scope>
    <source>
        <strain evidence="4">NOR51-B</strain>
    </source>
</reference>
<protein>
    <submittedName>
        <fullName evidence="3">AMP-dependent synthetase and ligase</fullName>
    </submittedName>
</protein>
<dbReference type="InterPro" id="IPR000873">
    <property type="entry name" value="AMP-dep_synth/lig_dom"/>
</dbReference>
<name>B8KS29_9GAMM</name>
<sequence length="529" mass="57111">MADSSSASLPPADYCPPAYVMAAGSLSVFDLFREAAGRTPDQRSLVDSERVFTYAETLARVLSVANALQSMGLARGERVAILAQNSIEYVELHLAAAYLGLIVACQNWRGSTDEVEQCVRLVTPSLLLYSERFADAAGALSERTGIKAVSLEASFSRWASTATMPRGAPEMNIESGLLILYTSGTTGPAKAALLSQRALIARMTLFRTDLDTTPEDGFIAWSPMFHMGGSEHSLSTLMMGGTVFVADGFDPAFIARTIGAEKLSWLLLVPATIDRLIEALDAQNIEPKGVKRVGAMADLLPKKQLAMISRRINAPFLNTFGATETGIAPASGHAIPIGEEPEKLSKQLNSLCAFRLVDPDGNDVPRGEVGEAAVKGPTLFSGYWNNDEVNAKDFAGGWFRMGDLFTQNPDGSIDFYGRAKYLIKSGGENIYPAEIETVLLADHRVDDAVVISARDDQWGEVPVAVIAAATSDTETLFDELRAACREQLAGYKCPKKFISIAFEKLARNTSGKIDRNDLEHQLKAQGVID</sequence>
<dbReference type="InterPro" id="IPR042099">
    <property type="entry name" value="ANL_N_sf"/>
</dbReference>
<dbReference type="GO" id="GO:0016878">
    <property type="term" value="F:acid-thiol ligase activity"/>
    <property type="evidence" value="ECO:0007669"/>
    <property type="project" value="UniProtKB-ARBA"/>
</dbReference>
<dbReference type="OrthoDB" id="9047442at2"/>
<dbReference type="InterPro" id="IPR020845">
    <property type="entry name" value="AMP-binding_CS"/>
</dbReference>
<dbReference type="STRING" id="565045.NOR51B_2355"/>
<dbReference type="Pfam" id="PF13193">
    <property type="entry name" value="AMP-binding_C"/>
    <property type="match status" value="1"/>
</dbReference>
<dbReference type="InterPro" id="IPR050237">
    <property type="entry name" value="ATP-dep_AMP-bd_enzyme"/>
</dbReference>
<evidence type="ECO:0000259" key="1">
    <source>
        <dbReference type="Pfam" id="PF00501"/>
    </source>
</evidence>